<comment type="subunit">
    <text evidence="6">Monomer and homodimer.</text>
</comment>
<evidence type="ECO:0000256" key="3">
    <source>
        <dbReference type="ARBA" id="ARBA00022552"/>
    </source>
</evidence>
<feature type="region of interest" description="Disordered" evidence="7">
    <location>
        <begin position="1"/>
        <end position="21"/>
    </location>
</feature>
<dbReference type="GO" id="GO:0000460">
    <property type="term" value="P:maturation of 5.8S rRNA"/>
    <property type="evidence" value="ECO:0007669"/>
    <property type="project" value="TreeGrafter"/>
</dbReference>
<dbReference type="GO" id="GO:0003677">
    <property type="term" value="F:DNA binding"/>
    <property type="evidence" value="ECO:0007669"/>
    <property type="project" value="UniProtKB-KW"/>
</dbReference>
<dbReference type="GO" id="GO:0003723">
    <property type="term" value="F:RNA binding"/>
    <property type="evidence" value="ECO:0007669"/>
    <property type="project" value="UniProtKB-UniRule"/>
</dbReference>
<keyword evidence="5 6" id="KW-0539">Nucleus</keyword>
<evidence type="ECO:0000313" key="9">
    <source>
        <dbReference type="Proteomes" id="UP001152561"/>
    </source>
</evidence>
<dbReference type="EMBL" id="JAJAGQ010000003">
    <property type="protein sequence ID" value="KAJ8568134.1"/>
    <property type="molecule type" value="Genomic_DNA"/>
</dbReference>
<dbReference type="Proteomes" id="UP001152561">
    <property type="component" value="Unassembled WGS sequence"/>
</dbReference>
<keyword evidence="6" id="KW-0963">Cytoplasm</keyword>
<evidence type="ECO:0000313" key="8">
    <source>
        <dbReference type="EMBL" id="KAJ8568134.1"/>
    </source>
</evidence>
<evidence type="ECO:0000256" key="7">
    <source>
        <dbReference type="SAM" id="MobiDB-lite"/>
    </source>
</evidence>
<reference evidence="9" key="1">
    <citation type="journal article" date="2023" name="Proc. Natl. Acad. Sci. U.S.A.">
        <title>Genomic and structural basis for evolution of tropane alkaloid biosynthesis.</title>
        <authorList>
            <person name="Wanga Y.-J."/>
            <person name="Taina T."/>
            <person name="Yua J.-Y."/>
            <person name="Lia J."/>
            <person name="Xua B."/>
            <person name="Chenc J."/>
            <person name="D'Auriad J.C."/>
            <person name="Huanga J.-P."/>
            <person name="Huanga S.-X."/>
        </authorList>
    </citation>
    <scope>NUCLEOTIDE SEQUENCE [LARGE SCALE GENOMIC DNA]</scope>
    <source>
        <strain evidence="9">cv. KIB-2019</strain>
    </source>
</reference>
<evidence type="ECO:0000256" key="1">
    <source>
        <dbReference type="ARBA" id="ARBA00004123"/>
    </source>
</evidence>
<sequence length="278" mass="31876">MERAIEKESASSSNSKPIPDSVMEAVKRTSKNIDDLSSNVDEFFSLYSADVFPEMGPLQQAQSLLLLAKATTTLFTLRLRCKGVNPDEHPVKLEFERLSLYQEKLQYLMDLNKAPLRPSATINPQAATRFIEHSLPNLTPEQRRSMREISKGEGPRIKSTYELIFRNSLLLTKPCEVHARLIVDDLFKHLLRVPAYEEDAQIVHKPCSKLLLLPLNFDEVKFDYEEYTVLSVFSYESKVAPCFAVKFVCCRRINRLEKDQLAGSFMYNSAAKTRKMFL</sequence>
<comment type="function">
    <text evidence="6">Plays a role in the recruitment of the exosome to pre-rRNA to mediate the 3'-5' end processing of the 5.8S rRNA.</text>
</comment>
<dbReference type="OrthoDB" id="1421013at2759"/>
<protein>
    <recommendedName>
        <fullName evidence="6">Nuclear nucleic acid-binding protein C1D</fullName>
    </recommendedName>
</protein>
<evidence type="ECO:0000256" key="2">
    <source>
        <dbReference type="ARBA" id="ARBA00009154"/>
    </source>
</evidence>
<comment type="caution">
    <text evidence="8">The sequence shown here is derived from an EMBL/GenBank/DDBJ whole genome shotgun (WGS) entry which is preliminary data.</text>
</comment>
<evidence type="ECO:0000256" key="6">
    <source>
        <dbReference type="RuleBase" id="RU368003"/>
    </source>
</evidence>
<evidence type="ECO:0000256" key="5">
    <source>
        <dbReference type="ARBA" id="ARBA00023242"/>
    </source>
</evidence>
<dbReference type="GO" id="GO:0000178">
    <property type="term" value="C:exosome (RNase complex)"/>
    <property type="evidence" value="ECO:0007669"/>
    <property type="project" value="TreeGrafter"/>
</dbReference>
<dbReference type="PANTHER" id="PTHR15341">
    <property type="entry name" value="SUN-COR STEROID HORMONE RECEPTOR CO-REPRESSOR"/>
    <property type="match status" value="1"/>
</dbReference>
<dbReference type="InterPro" id="IPR007146">
    <property type="entry name" value="Sas10/Utp3/C1D"/>
</dbReference>
<accession>A0A9Q1MXI0</accession>
<dbReference type="PANTHER" id="PTHR15341:SF3">
    <property type="entry name" value="NUCLEAR NUCLEIC ACID-BINDING PROTEIN C1D"/>
    <property type="match status" value="1"/>
</dbReference>
<dbReference type="Pfam" id="PF04000">
    <property type="entry name" value="Sas10_Utp3"/>
    <property type="match status" value="1"/>
</dbReference>
<organism evidence="8 9">
    <name type="scientific">Anisodus acutangulus</name>
    <dbReference type="NCBI Taxonomy" id="402998"/>
    <lineage>
        <taxon>Eukaryota</taxon>
        <taxon>Viridiplantae</taxon>
        <taxon>Streptophyta</taxon>
        <taxon>Embryophyta</taxon>
        <taxon>Tracheophyta</taxon>
        <taxon>Spermatophyta</taxon>
        <taxon>Magnoliopsida</taxon>
        <taxon>eudicotyledons</taxon>
        <taxon>Gunneridae</taxon>
        <taxon>Pentapetalae</taxon>
        <taxon>asterids</taxon>
        <taxon>lamiids</taxon>
        <taxon>Solanales</taxon>
        <taxon>Solanaceae</taxon>
        <taxon>Solanoideae</taxon>
        <taxon>Hyoscyameae</taxon>
        <taxon>Anisodus</taxon>
    </lineage>
</organism>
<dbReference type="AlphaFoldDB" id="A0A9Q1MXI0"/>
<gene>
    <name evidence="8" type="ORF">K7X08_020856</name>
</gene>
<keyword evidence="9" id="KW-1185">Reference proteome</keyword>
<keyword evidence="4 6" id="KW-0694">RNA-binding</keyword>
<comment type="similarity">
    <text evidence="2 6">Belongs to the C1D family.</text>
</comment>
<keyword evidence="6" id="KW-0238">DNA-binding</keyword>
<comment type="subcellular location">
    <subcellularLocation>
        <location evidence="6">Cytoplasm</location>
    </subcellularLocation>
    <subcellularLocation>
        <location evidence="6">Nucleus</location>
        <location evidence="6">Nucleolus</location>
    </subcellularLocation>
    <subcellularLocation>
        <location evidence="1 6">Nucleus</location>
    </subcellularLocation>
</comment>
<proteinExistence type="inferred from homology"/>
<dbReference type="GO" id="GO:0005730">
    <property type="term" value="C:nucleolus"/>
    <property type="evidence" value="ECO:0007669"/>
    <property type="project" value="UniProtKB-SubCell"/>
</dbReference>
<name>A0A9Q1MXI0_9SOLA</name>
<dbReference type="InterPro" id="IPR011082">
    <property type="entry name" value="Exosome-assoc_fac/DNA_repair"/>
</dbReference>
<evidence type="ECO:0000256" key="4">
    <source>
        <dbReference type="ARBA" id="ARBA00022884"/>
    </source>
</evidence>
<keyword evidence="3 6" id="KW-0698">rRNA processing</keyword>
<dbReference type="GO" id="GO:0010468">
    <property type="term" value="P:regulation of gene expression"/>
    <property type="evidence" value="ECO:0007669"/>
    <property type="project" value="TreeGrafter"/>
</dbReference>
<dbReference type="GO" id="GO:0005737">
    <property type="term" value="C:cytoplasm"/>
    <property type="evidence" value="ECO:0007669"/>
    <property type="project" value="UniProtKB-SubCell"/>
</dbReference>